<feature type="compositionally biased region" description="Polar residues" evidence="1">
    <location>
        <begin position="125"/>
        <end position="136"/>
    </location>
</feature>
<sequence length="919" mass="100993">MLERRSRPSTLSRLSIFLPNFMHPDSKPEQDIQKKPLPADRTPSIPDHIRNHEPPSRAPPPTPQKDPLPPISTSNRLHKAQSPTRRLVSTPITPSSHPVIENSKLRKGTLGPPTPQQTPLEPTHSRSFSSPINTHPSFRPGSSDGEQRRISKTKSWLGGGGRKSRNASQDDLSGTCAQAWVNAGSHKIDYTLALLVNGDKVPELWDESADTLVYLFPESTGRGPSFKVPSMVLSSSLVLMNYIDPKTRARGQSFTGRDSLSVEDATRNLALRGVPPLQGSTADSQSSQSISDGQVESLRSFQGGPRDIHIRFPTGLTTDGSDLSPHDTQILVDIRNLFAFLTGQPLVGTRFIPTTFQIFIALGEMLKRFEFTNIDGSTFGEAATASFDFFVDDLRLEDVRNSREKTIEGIILGESMRCANLYKESFTHAVGKYSAVKDKSLPLFDSISPATRALLERASLDLGGRQSTANQLLVDFEFPSLFAGFAASTTSEESKFVRFKNWKANFLSMRKFVLSYYKDLHGSWPPKASSKKNAFVVGGLNRLVLKGLYADLCSLYDLKADRSEVTTRTSDGDEEEAKSGGLTNAALRVLLGEFDRSSPPVKPPIPFDVPLVPSITTVDPRSHQLSAKERHKLSTRRLKEYETTLIVAKTHNIDSHHNTPFLEAYKKFEAKEAKGKNSLDLVDQAYGHWIFLYAVIQSLPPLAVDALGLRYSEGVEYFLCMPPSASMPWVDDAPKTTWYSVQGGQRTVALPTDLVENGNEAVYRRSHCWTAAEQWLGNANEETQEFSLAPQLSPLAPPPGFGEEFGFRPPSRGRQDQSLGLALDQSPNGGTRSVSRQNKRQSIALGLERLPIPSGQWSPISPGSRGTSPASIGHQRDMSMTYSRPRTPASGVANTGATFDQILGTSNVDDGKKGKGKKI</sequence>
<dbReference type="Proteomes" id="UP000824998">
    <property type="component" value="Unassembled WGS sequence"/>
</dbReference>
<evidence type="ECO:0000259" key="2">
    <source>
        <dbReference type="Pfam" id="PF26013"/>
    </source>
</evidence>
<dbReference type="AlphaFoldDB" id="A0A9P7YA28"/>
<evidence type="ECO:0000256" key="1">
    <source>
        <dbReference type="SAM" id="MobiDB-lite"/>
    </source>
</evidence>
<dbReference type="InterPro" id="IPR058317">
    <property type="entry name" value="DUF8004"/>
</dbReference>
<feature type="region of interest" description="Disordered" evidence="1">
    <location>
        <begin position="19"/>
        <end position="171"/>
    </location>
</feature>
<feature type="region of interest" description="Disordered" evidence="1">
    <location>
        <begin position="273"/>
        <end position="295"/>
    </location>
</feature>
<feature type="compositionally biased region" description="Polar residues" evidence="1">
    <location>
        <begin position="892"/>
        <end position="908"/>
    </location>
</feature>
<feature type="domain" description="DUF8004" evidence="2">
    <location>
        <begin position="385"/>
        <end position="478"/>
    </location>
</feature>
<proteinExistence type="predicted"/>
<reference evidence="3" key="1">
    <citation type="journal article" date="2021" name="IMA Fungus">
        <title>Genomic characterization of three marine fungi, including Emericellopsis atlantica sp. nov. with signatures of a generalist lifestyle and marine biomass degradation.</title>
        <authorList>
            <person name="Hagestad O.C."/>
            <person name="Hou L."/>
            <person name="Andersen J.H."/>
            <person name="Hansen E.H."/>
            <person name="Altermark B."/>
            <person name="Li C."/>
            <person name="Kuhnert E."/>
            <person name="Cox R.J."/>
            <person name="Crous P.W."/>
            <person name="Spatafora J.W."/>
            <person name="Lail K."/>
            <person name="Amirebrahimi M."/>
            <person name="Lipzen A."/>
            <person name="Pangilinan J."/>
            <person name="Andreopoulos W."/>
            <person name="Hayes R.D."/>
            <person name="Ng V."/>
            <person name="Grigoriev I.V."/>
            <person name="Jackson S.A."/>
            <person name="Sutton T.D.S."/>
            <person name="Dobson A.D.W."/>
            <person name="Rama T."/>
        </authorList>
    </citation>
    <scope>NUCLEOTIDE SEQUENCE</scope>
    <source>
        <strain evidence="3">TRa018bII</strain>
    </source>
</reference>
<dbReference type="OrthoDB" id="5300331at2759"/>
<feature type="compositionally biased region" description="Basic and acidic residues" evidence="1">
    <location>
        <begin position="24"/>
        <end position="38"/>
    </location>
</feature>
<dbReference type="EMBL" id="MU251758">
    <property type="protein sequence ID" value="KAG9229526.1"/>
    <property type="molecule type" value="Genomic_DNA"/>
</dbReference>
<feature type="region of interest" description="Disordered" evidence="1">
    <location>
        <begin position="790"/>
        <end position="919"/>
    </location>
</feature>
<dbReference type="PANTHER" id="PTHR39601">
    <property type="entry name" value="CHORIOGENIN HMINOR"/>
    <property type="match status" value="1"/>
</dbReference>
<gene>
    <name evidence="3" type="ORF">BJ875DRAFT_387185</name>
</gene>
<evidence type="ECO:0000313" key="4">
    <source>
        <dbReference type="Proteomes" id="UP000824998"/>
    </source>
</evidence>
<feature type="compositionally biased region" description="Polar residues" evidence="1">
    <location>
        <begin position="855"/>
        <end position="870"/>
    </location>
</feature>
<keyword evidence="4" id="KW-1185">Reference proteome</keyword>
<name>A0A9P7YA28_9HELO</name>
<dbReference type="Pfam" id="PF26013">
    <property type="entry name" value="DUF8004"/>
    <property type="match status" value="1"/>
</dbReference>
<feature type="compositionally biased region" description="Pro residues" evidence="1">
    <location>
        <begin position="56"/>
        <end position="70"/>
    </location>
</feature>
<evidence type="ECO:0000313" key="3">
    <source>
        <dbReference type="EMBL" id="KAG9229526.1"/>
    </source>
</evidence>
<protein>
    <recommendedName>
        <fullName evidence="2">DUF8004 domain-containing protein</fullName>
    </recommendedName>
</protein>
<accession>A0A9P7YA28</accession>
<feature type="compositionally biased region" description="Low complexity" evidence="1">
    <location>
        <begin position="278"/>
        <end position="294"/>
    </location>
</feature>
<feature type="compositionally biased region" description="Polar residues" evidence="1">
    <location>
        <begin position="825"/>
        <end position="836"/>
    </location>
</feature>
<comment type="caution">
    <text evidence="3">The sequence shown here is derived from an EMBL/GenBank/DDBJ whole genome shotgun (WGS) entry which is preliminary data.</text>
</comment>
<organism evidence="3 4">
    <name type="scientific">Amylocarpus encephaloides</name>
    <dbReference type="NCBI Taxonomy" id="45428"/>
    <lineage>
        <taxon>Eukaryota</taxon>
        <taxon>Fungi</taxon>
        <taxon>Dikarya</taxon>
        <taxon>Ascomycota</taxon>
        <taxon>Pezizomycotina</taxon>
        <taxon>Leotiomycetes</taxon>
        <taxon>Helotiales</taxon>
        <taxon>Helotiales incertae sedis</taxon>
        <taxon>Amylocarpus</taxon>
    </lineage>
</organism>
<dbReference type="PANTHER" id="PTHR39601:SF2">
    <property type="entry name" value="CHORIOGENIN HMINOR"/>
    <property type="match status" value="1"/>
</dbReference>